<dbReference type="EMBL" id="JAAGMN010010243">
    <property type="protein sequence ID" value="NEE23313.1"/>
    <property type="molecule type" value="Genomic_DNA"/>
</dbReference>
<evidence type="ECO:0000313" key="1">
    <source>
        <dbReference type="EMBL" id="NEE23313.1"/>
    </source>
</evidence>
<feature type="non-terminal residue" evidence="1">
    <location>
        <position position="114"/>
    </location>
</feature>
<sequence>LASGPGCRTLITGRRSLASLEGVRVVRVGRLGAAEARELVVATVGMARLDVEREPTARMLELCDGNPLALRFCAARLAARPRWPVARLVALLEQGEVRPEEWGEVSHEPLSALR</sequence>
<comment type="caution">
    <text evidence="1">The sequence shown here is derived from an EMBL/GenBank/DDBJ whole genome shotgun (WGS) entry which is preliminary data.</text>
</comment>
<gene>
    <name evidence="1" type="ORF">G3M58_94795</name>
</gene>
<name>A0A6G3Y022_9ACTN</name>
<organism evidence="1">
    <name type="scientific">Streptomyces sp. SID7499</name>
    <dbReference type="NCBI Taxonomy" id="2706086"/>
    <lineage>
        <taxon>Bacteria</taxon>
        <taxon>Bacillati</taxon>
        <taxon>Actinomycetota</taxon>
        <taxon>Actinomycetes</taxon>
        <taxon>Kitasatosporales</taxon>
        <taxon>Streptomycetaceae</taxon>
        <taxon>Streptomyces</taxon>
    </lineage>
</organism>
<accession>A0A6G3Y022</accession>
<protein>
    <submittedName>
        <fullName evidence="1">Transcriptional regulator, XRE family protein</fullName>
    </submittedName>
</protein>
<proteinExistence type="predicted"/>
<reference evidence="1" key="1">
    <citation type="submission" date="2020-01" db="EMBL/GenBank/DDBJ databases">
        <title>Insect and environment-associated Actinomycetes.</title>
        <authorList>
            <person name="Currrie C."/>
            <person name="Chevrette M."/>
            <person name="Carlson C."/>
            <person name="Stubbendieck R."/>
            <person name="Wendt-Pienkowski E."/>
        </authorList>
    </citation>
    <scope>NUCLEOTIDE SEQUENCE</scope>
    <source>
        <strain evidence="1">SID7499</strain>
    </source>
</reference>
<dbReference type="AlphaFoldDB" id="A0A6G3Y022"/>
<feature type="non-terminal residue" evidence="1">
    <location>
        <position position="1"/>
    </location>
</feature>